<dbReference type="EMBL" id="VDFR01000120">
    <property type="protein sequence ID" value="TNC38350.1"/>
    <property type="molecule type" value="Genomic_DNA"/>
</dbReference>
<dbReference type="Gene3D" id="3.30.70.2390">
    <property type="match status" value="1"/>
</dbReference>
<feature type="domain" description="LytR/CpsA/Psr regulator C-terminal" evidence="1">
    <location>
        <begin position="61"/>
        <end position="149"/>
    </location>
</feature>
<organism evidence="2 4">
    <name type="scientific">Mumia zhuanghuii</name>
    <dbReference type="NCBI Taxonomy" id="2585211"/>
    <lineage>
        <taxon>Bacteria</taxon>
        <taxon>Bacillati</taxon>
        <taxon>Actinomycetota</taxon>
        <taxon>Actinomycetes</taxon>
        <taxon>Propionibacteriales</taxon>
        <taxon>Nocardioidaceae</taxon>
        <taxon>Mumia</taxon>
    </lineage>
</organism>
<proteinExistence type="predicted"/>
<dbReference type="EMBL" id="VDFR01000037">
    <property type="protein sequence ID" value="TNC48278.1"/>
    <property type="molecule type" value="Genomic_DNA"/>
</dbReference>
<evidence type="ECO:0000259" key="1">
    <source>
        <dbReference type="Pfam" id="PF13399"/>
    </source>
</evidence>
<dbReference type="OrthoDB" id="3745651at2"/>
<dbReference type="InterPro" id="IPR027381">
    <property type="entry name" value="LytR/CpsA/Psr_C"/>
</dbReference>
<evidence type="ECO:0000313" key="4">
    <source>
        <dbReference type="Proteomes" id="UP000306740"/>
    </source>
</evidence>
<evidence type="ECO:0000313" key="2">
    <source>
        <dbReference type="EMBL" id="TNC38350.1"/>
    </source>
</evidence>
<gene>
    <name evidence="3" type="ORF">FHE65_07570</name>
    <name evidence="2" type="ORF">FHE65_24335</name>
</gene>
<sequence length="178" mass="19144">MTMSRGLRTFLTMTVLTAVFVGGTYMGVRLLFSKPPSLPEVAADTCRNRTLERGEQLSTNQVRVNVLNAGGRSGMANRTAINLQTAGFLPGTVGNAPDEVRIGNVRVVAREPNRVDARLVGAQFKGKVQYTKGVPGDDANVEVLIGKKFVGMKKKPVTAMKAKNRVTICVPDLTEPVS</sequence>
<dbReference type="AlphaFoldDB" id="A0A5C4MI46"/>
<protein>
    <submittedName>
        <fullName evidence="2">LytR family transcriptional regulator</fullName>
    </submittedName>
</protein>
<dbReference type="Proteomes" id="UP000306740">
    <property type="component" value="Unassembled WGS sequence"/>
</dbReference>
<comment type="caution">
    <text evidence="2">The sequence shown here is derived from an EMBL/GenBank/DDBJ whole genome shotgun (WGS) entry which is preliminary data.</text>
</comment>
<name>A0A5C4MI46_9ACTN</name>
<reference evidence="2 4" key="1">
    <citation type="submission" date="2019-05" db="EMBL/GenBank/DDBJ databases">
        <title>Mumia sp. nov., isolated from the intestinal contents of plateau pika (Ochotona curzoniae) in the Qinghai-Tibet plateau of China.</title>
        <authorList>
            <person name="Tian Z."/>
        </authorList>
    </citation>
    <scope>NUCLEOTIDE SEQUENCE [LARGE SCALE GENOMIC DNA]</scope>
    <source>
        <strain evidence="4">527</strain>
        <strain evidence="2">Z527</strain>
    </source>
</reference>
<dbReference type="Pfam" id="PF13399">
    <property type="entry name" value="LytR_C"/>
    <property type="match status" value="1"/>
</dbReference>
<evidence type="ECO:0000313" key="3">
    <source>
        <dbReference type="EMBL" id="TNC48278.1"/>
    </source>
</evidence>
<accession>A0A5C4MI46</accession>